<keyword evidence="1" id="KW-0812">Transmembrane</keyword>
<name>A0ABT2S146_9FIRM</name>
<gene>
    <name evidence="2" type="ORF">OCV63_14885</name>
</gene>
<dbReference type="Pfam" id="PF20185">
    <property type="entry name" value="DUF6548"/>
    <property type="match status" value="1"/>
</dbReference>
<comment type="caution">
    <text evidence="2">The sequence shown here is derived from an EMBL/GenBank/DDBJ whole genome shotgun (WGS) entry which is preliminary data.</text>
</comment>
<dbReference type="InterPro" id="IPR046678">
    <property type="entry name" value="DUF6548"/>
</dbReference>
<reference evidence="2 3" key="1">
    <citation type="journal article" date="2021" name="ISME Commun">
        <title>Automated analysis of genomic sequences facilitates high-throughput and comprehensive description of bacteria.</title>
        <authorList>
            <person name="Hitch T.C.A."/>
        </authorList>
    </citation>
    <scope>NUCLEOTIDE SEQUENCE [LARGE SCALE GENOMIC DNA]</scope>
    <source>
        <strain evidence="2 3">Sanger_04</strain>
    </source>
</reference>
<dbReference type="EMBL" id="JAOQKC010000026">
    <property type="protein sequence ID" value="MCU6698167.1"/>
    <property type="molecule type" value="Genomic_DNA"/>
</dbReference>
<keyword evidence="1" id="KW-0472">Membrane</keyword>
<proteinExistence type="predicted"/>
<evidence type="ECO:0000313" key="2">
    <source>
        <dbReference type="EMBL" id="MCU6698167.1"/>
    </source>
</evidence>
<accession>A0ABT2S146</accession>
<keyword evidence="1" id="KW-1133">Transmembrane helix</keyword>
<evidence type="ECO:0000313" key="3">
    <source>
        <dbReference type="Proteomes" id="UP001652461"/>
    </source>
</evidence>
<dbReference type="RefSeq" id="WP_158365095.1">
    <property type="nucleotide sequence ID" value="NZ_JAOQKC010000026.1"/>
</dbReference>
<evidence type="ECO:0000256" key="1">
    <source>
        <dbReference type="SAM" id="Phobius"/>
    </source>
</evidence>
<sequence>MGFLDSYKHLEKICGEIMKDERKVSAYIEEMQRIFDGSYYVKSWNDDLKQLKHYRWIRNQIVHEPTCTEAAMCVPEDTAWLDGFYTRIMEQTDPLALYYKAIKSRNAVEEKRNVESQKQTDTHCMEEHRRTKPTGIVLPGIILVIAMLFLAFVIVGIMGMM</sequence>
<dbReference type="Proteomes" id="UP001652461">
    <property type="component" value="Unassembled WGS sequence"/>
</dbReference>
<organism evidence="2 3">
    <name type="scientific">Laedolimicola ammoniilytica</name>
    <dbReference type="NCBI Taxonomy" id="2981771"/>
    <lineage>
        <taxon>Bacteria</taxon>
        <taxon>Bacillati</taxon>
        <taxon>Bacillota</taxon>
        <taxon>Clostridia</taxon>
        <taxon>Lachnospirales</taxon>
        <taxon>Lachnospiraceae</taxon>
        <taxon>Laedolimicola</taxon>
    </lineage>
</organism>
<protein>
    <submittedName>
        <fullName evidence="2">Uncharacterized protein</fullName>
    </submittedName>
</protein>
<feature type="transmembrane region" description="Helical" evidence="1">
    <location>
        <begin position="135"/>
        <end position="158"/>
    </location>
</feature>
<keyword evidence="3" id="KW-1185">Reference proteome</keyword>